<keyword evidence="3 6" id="KW-0067">ATP-binding</keyword>
<dbReference type="eggNOG" id="COG4608">
    <property type="taxonomic scope" value="Bacteria"/>
</dbReference>
<evidence type="ECO:0000259" key="4">
    <source>
        <dbReference type="PROSITE" id="PS50893"/>
    </source>
</evidence>
<dbReference type="EMBL" id="CP002637">
    <property type="protein sequence ID" value="AEC01029.1"/>
    <property type="molecule type" value="Genomic_DNA"/>
</dbReference>
<dbReference type="GO" id="GO:0005524">
    <property type="term" value="F:ATP binding"/>
    <property type="evidence" value="ECO:0007669"/>
    <property type="project" value="UniProtKB-KW"/>
</dbReference>
<dbReference type="OrthoDB" id="9779287at2"/>
<evidence type="ECO:0000313" key="6">
    <source>
        <dbReference type="EMBL" id="EEX76056.1"/>
    </source>
</evidence>
<organism evidence="6 7">
    <name type="scientific">Selenomonas sputigena (strain ATCC 35185 / DSM 20758 / CCUG 44933 / VPI D19B-28)</name>
    <dbReference type="NCBI Taxonomy" id="546271"/>
    <lineage>
        <taxon>Bacteria</taxon>
        <taxon>Bacillati</taxon>
        <taxon>Bacillota</taxon>
        <taxon>Negativicutes</taxon>
        <taxon>Selenomonadales</taxon>
        <taxon>Selenomonadaceae</taxon>
        <taxon>Selenomonas</taxon>
    </lineage>
</organism>
<name>C9LYJ0_SELS3</name>
<dbReference type="InterPro" id="IPR027417">
    <property type="entry name" value="P-loop_NTPase"/>
</dbReference>
<dbReference type="Proteomes" id="UP000003505">
    <property type="component" value="Unassembled WGS sequence"/>
</dbReference>
<dbReference type="InterPro" id="IPR003439">
    <property type="entry name" value="ABC_transporter-like_ATP-bd"/>
</dbReference>
<proteinExistence type="predicted"/>
<dbReference type="PROSITE" id="PS50893">
    <property type="entry name" value="ABC_TRANSPORTER_2"/>
    <property type="match status" value="1"/>
</dbReference>
<dbReference type="KEGG" id="ssg:Selsp_2082"/>
<dbReference type="InterPro" id="IPR017871">
    <property type="entry name" value="ABC_transporter-like_CS"/>
</dbReference>
<evidence type="ECO:0000256" key="3">
    <source>
        <dbReference type="ARBA" id="ARBA00022840"/>
    </source>
</evidence>
<dbReference type="InterPro" id="IPR003593">
    <property type="entry name" value="AAA+_ATPase"/>
</dbReference>
<dbReference type="RefSeq" id="WP_006193916.1">
    <property type="nucleotide sequence ID" value="NC_015437.1"/>
</dbReference>
<evidence type="ECO:0000256" key="1">
    <source>
        <dbReference type="ARBA" id="ARBA00022448"/>
    </source>
</evidence>
<dbReference type="AlphaFoldDB" id="C9LYJ0"/>
<dbReference type="PROSITE" id="PS00211">
    <property type="entry name" value="ABC_TRANSPORTER_1"/>
    <property type="match status" value="1"/>
</dbReference>
<evidence type="ECO:0000313" key="7">
    <source>
        <dbReference type="Proteomes" id="UP000003505"/>
    </source>
</evidence>
<dbReference type="GO" id="GO:0055085">
    <property type="term" value="P:transmembrane transport"/>
    <property type="evidence" value="ECO:0007669"/>
    <property type="project" value="UniProtKB-ARBA"/>
</dbReference>
<dbReference type="Pfam" id="PF00005">
    <property type="entry name" value="ABC_tran"/>
    <property type="match status" value="1"/>
</dbReference>
<reference evidence="5 8" key="2">
    <citation type="submission" date="2011-04" db="EMBL/GenBank/DDBJ databases">
        <title>The complete genome of Selenomonas sputigena DSM 20758.</title>
        <authorList>
            <consortium name="US DOE Joint Genome Institute (JGI-PGF)"/>
            <person name="Lucas S."/>
            <person name="Copeland A."/>
            <person name="Lapidus A."/>
            <person name="Bruce D."/>
            <person name="Goodwin L."/>
            <person name="Pitluck S."/>
            <person name="Peters L."/>
            <person name="Kyrpides N."/>
            <person name="Mavromatis K."/>
            <person name="Ivanova N."/>
            <person name="Ovchinnikova G."/>
            <person name="Teshima H."/>
            <person name="Detter J.C."/>
            <person name="Tapia R."/>
            <person name="Han C."/>
            <person name="Land M."/>
            <person name="Hauser L."/>
            <person name="Markowitz V."/>
            <person name="Cheng J.-F."/>
            <person name="Hugenholtz P."/>
            <person name="Woyke T."/>
            <person name="Wu D."/>
            <person name="Gronow S."/>
            <person name="Wellnitz S."/>
            <person name="Schneider S."/>
            <person name="Klenk H.-P."/>
            <person name="Eisen J.A."/>
        </authorList>
    </citation>
    <scope>NUCLEOTIDE SEQUENCE [LARGE SCALE GENOMIC DNA]</scope>
    <source>
        <strain evidence="5">ATCC 35185</strain>
        <strain evidence="8">ATCC 35185 / DSM 20758 / VPI D19B-28</strain>
    </source>
</reference>
<accession>C9LYJ0</accession>
<sequence>MTAEKRKGEMPAVHEDMRALLEVTDVKKSFDTPRGRQEVLRGVSLRLAPGEVCGIVGASGSGKSTLFRIIAGSELPDEGTVQKRGVVRMVFQDPREAFSPRMQMRDFFRTALEKAGETKAALERRILAMLAEVHLAPAVLAALPHQLSGGELQRVIIARTLLQEPDIVLFDEPTSALDVITQKEILDLIAALRLRFHFAGLFVGHELGAVQHVAERIYVLADGRFVETLAAKDLAHAKHEATLALLHASELLG</sequence>
<dbReference type="SMART" id="SM00382">
    <property type="entry name" value="AAA"/>
    <property type="match status" value="1"/>
</dbReference>
<dbReference type="SUPFAM" id="SSF52540">
    <property type="entry name" value="P-loop containing nucleoside triphosphate hydrolases"/>
    <property type="match status" value="1"/>
</dbReference>
<feature type="domain" description="ABC transporter" evidence="4">
    <location>
        <begin position="21"/>
        <end position="247"/>
    </location>
</feature>
<keyword evidence="5" id="KW-0378">Hydrolase</keyword>
<dbReference type="STRING" id="546271.Selsp_2082"/>
<dbReference type="EC" id="3.6.3.24" evidence="5"/>
<evidence type="ECO:0000313" key="8">
    <source>
        <dbReference type="Proteomes" id="UP000011124"/>
    </source>
</evidence>
<dbReference type="InterPro" id="IPR050319">
    <property type="entry name" value="ABC_transp_ATP-bind"/>
</dbReference>
<keyword evidence="8" id="KW-1185">Reference proteome</keyword>
<keyword evidence="1" id="KW-0813">Transport</keyword>
<dbReference type="EMBL" id="ACKP02000054">
    <property type="protein sequence ID" value="EEX76056.1"/>
    <property type="molecule type" value="Genomic_DNA"/>
</dbReference>
<keyword evidence="2" id="KW-0547">Nucleotide-binding</keyword>
<dbReference type="Proteomes" id="UP000011124">
    <property type="component" value="Chromosome"/>
</dbReference>
<evidence type="ECO:0000256" key="2">
    <source>
        <dbReference type="ARBA" id="ARBA00022741"/>
    </source>
</evidence>
<dbReference type="Gene3D" id="3.40.50.300">
    <property type="entry name" value="P-loop containing nucleotide triphosphate hydrolases"/>
    <property type="match status" value="1"/>
</dbReference>
<dbReference type="GO" id="GO:0016887">
    <property type="term" value="F:ATP hydrolysis activity"/>
    <property type="evidence" value="ECO:0007669"/>
    <property type="project" value="InterPro"/>
</dbReference>
<dbReference type="PANTHER" id="PTHR43776">
    <property type="entry name" value="TRANSPORT ATP-BINDING PROTEIN"/>
    <property type="match status" value="1"/>
</dbReference>
<protein>
    <submittedName>
        <fullName evidence="6">ABC transporter, ATP-binding protein</fullName>
    </submittedName>
    <submittedName>
        <fullName evidence="5">Nickel-transporting ATPase</fullName>
        <ecNumber evidence="5">3.6.3.24</ecNumber>
    </submittedName>
</protein>
<reference evidence="6 7" key="1">
    <citation type="submission" date="2009-09" db="EMBL/GenBank/DDBJ databases">
        <authorList>
            <person name="Weinstock G."/>
            <person name="Sodergren E."/>
            <person name="Clifton S."/>
            <person name="Fulton L."/>
            <person name="Fulton B."/>
            <person name="Courtney L."/>
            <person name="Fronick C."/>
            <person name="Harrison M."/>
            <person name="Strong C."/>
            <person name="Farmer C."/>
            <person name="Delahaunty K."/>
            <person name="Markovic C."/>
            <person name="Hall O."/>
            <person name="Minx P."/>
            <person name="Tomlinson C."/>
            <person name="Mitreva M."/>
            <person name="Nelson J."/>
            <person name="Hou S."/>
            <person name="Wollam A."/>
            <person name="Pepin K.H."/>
            <person name="Johnson M."/>
            <person name="Bhonagiri V."/>
            <person name="Nash W.E."/>
            <person name="Warren W."/>
            <person name="Chinwalla A."/>
            <person name="Mardis E.R."/>
            <person name="Wilson R.K."/>
        </authorList>
    </citation>
    <scope>NUCLEOTIDE SEQUENCE [LARGE SCALE GENOMIC DNA]</scope>
    <source>
        <strain evidence="6">ATCC 35185</strain>
        <strain evidence="7">ATCC 35185 / DSM 20758 / VPI D19B-28</strain>
    </source>
</reference>
<dbReference type="HOGENOM" id="CLU_000604_1_23_9"/>
<evidence type="ECO:0000313" key="5">
    <source>
        <dbReference type="EMBL" id="AEC01029.1"/>
    </source>
</evidence>
<dbReference type="CDD" id="cd03257">
    <property type="entry name" value="ABC_NikE_OppD_transporters"/>
    <property type="match status" value="1"/>
</dbReference>
<gene>
    <name evidence="5" type="ordered locus">Selsp_2082</name>
    <name evidence="6" type="ORF">SELSPUOL_02551</name>
</gene>